<dbReference type="SMART" id="SM00535">
    <property type="entry name" value="RIBOc"/>
    <property type="match status" value="2"/>
</dbReference>
<dbReference type="SUPFAM" id="SSF101690">
    <property type="entry name" value="PAZ domain"/>
    <property type="match status" value="1"/>
</dbReference>
<evidence type="ECO:0000313" key="29">
    <source>
        <dbReference type="RefSeq" id="XP_026677341.1"/>
    </source>
</evidence>
<comment type="cofactor">
    <cofactor evidence="3">
        <name>Mg(2+)</name>
        <dbReference type="ChEBI" id="CHEBI:18420"/>
    </cofactor>
</comment>
<comment type="subcellular location">
    <subcellularLocation>
        <location evidence="4">Cytoplasm</location>
    </subcellularLocation>
</comment>
<dbReference type="GO" id="GO:0005737">
    <property type="term" value="C:cytoplasm"/>
    <property type="evidence" value="ECO:0007669"/>
    <property type="project" value="UniProtKB-SubCell"/>
</dbReference>
<feature type="domain" description="Dicer dsRNA-binding fold" evidence="27">
    <location>
        <begin position="918"/>
        <end position="1013"/>
    </location>
</feature>
<evidence type="ECO:0000256" key="8">
    <source>
        <dbReference type="ARBA" id="ARBA00022722"/>
    </source>
</evidence>
<dbReference type="InterPro" id="IPR036389">
    <property type="entry name" value="RNase_III_sf"/>
</dbReference>
<dbReference type="SMART" id="SM00949">
    <property type="entry name" value="PAZ"/>
    <property type="match status" value="1"/>
</dbReference>
<dbReference type="FunFam" id="3.30.160.20:FF:000015">
    <property type="entry name" value="endoribonuclease Dicer"/>
    <property type="match status" value="1"/>
</dbReference>
<proteinExistence type="inferred from homology"/>
<dbReference type="Pfam" id="PF20931">
    <property type="entry name" value="Dicer_platform"/>
    <property type="match status" value="1"/>
</dbReference>
<keyword evidence="6" id="KW-0963">Cytoplasm</keyword>
<evidence type="ECO:0000256" key="9">
    <source>
        <dbReference type="ARBA" id="ARBA00022723"/>
    </source>
</evidence>
<evidence type="ECO:0000256" key="15">
    <source>
        <dbReference type="ARBA" id="ARBA00022840"/>
    </source>
</evidence>
<dbReference type="PaxDb" id="121845-A0A3Q0IM05"/>
<dbReference type="FunFam" id="1.10.1520.10:FF:000005">
    <property type="entry name" value="Putative endoribonuclease dicer"/>
    <property type="match status" value="1"/>
</dbReference>
<dbReference type="GO" id="GO:0031054">
    <property type="term" value="P:pre-miRNA processing"/>
    <property type="evidence" value="ECO:0007669"/>
    <property type="project" value="InterPro"/>
</dbReference>
<feature type="domain" description="Helicase C-terminal" evidence="26">
    <location>
        <begin position="663"/>
        <end position="825"/>
    </location>
</feature>
<name>A0A3Q0IM05_DIACI</name>
<keyword evidence="8" id="KW-0540">Nuclease</keyword>
<feature type="compositionally biased region" description="Basic and acidic residues" evidence="22">
    <location>
        <begin position="1457"/>
        <end position="1468"/>
    </location>
</feature>
<dbReference type="Gene3D" id="2.170.260.10">
    <property type="entry name" value="paz domain"/>
    <property type="match status" value="1"/>
</dbReference>
<keyword evidence="13" id="KW-0378">Hydrolase</keyword>
<evidence type="ECO:0000256" key="19">
    <source>
        <dbReference type="ARBA" id="ARBA00023211"/>
    </source>
</evidence>
<dbReference type="GO" id="GO:0003723">
    <property type="term" value="F:RNA binding"/>
    <property type="evidence" value="ECO:0007669"/>
    <property type="project" value="UniProtKB-UniRule"/>
</dbReference>
<evidence type="ECO:0000256" key="4">
    <source>
        <dbReference type="ARBA" id="ARBA00004496"/>
    </source>
</evidence>
<dbReference type="Gene3D" id="1.10.1520.10">
    <property type="entry name" value="Ribonuclease III domain"/>
    <property type="match status" value="2"/>
</dbReference>
<evidence type="ECO:0000256" key="20">
    <source>
        <dbReference type="ARBA" id="ARBA00035116"/>
    </source>
</evidence>
<keyword evidence="18" id="KW-0943">RNA-mediated gene silencing</keyword>
<keyword evidence="9" id="KW-0479">Metal-binding</keyword>
<evidence type="ECO:0000256" key="5">
    <source>
        <dbReference type="ARBA" id="ARBA00012177"/>
    </source>
</evidence>
<evidence type="ECO:0000313" key="28">
    <source>
        <dbReference type="Proteomes" id="UP000079169"/>
    </source>
</evidence>
<dbReference type="InterPro" id="IPR005034">
    <property type="entry name" value="Dicer_dimerisation"/>
</dbReference>
<protein>
    <recommendedName>
        <fullName evidence="5">ribonuclease III</fullName>
        <ecNumber evidence="5">3.1.26.3</ecNumber>
    </recommendedName>
</protein>
<keyword evidence="17 21" id="KW-0694">RNA-binding</keyword>
<feature type="region of interest" description="Disordered" evidence="22">
    <location>
        <begin position="1444"/>
        <end position="1472"/>
    </location>
</feature>
<evidence type="ECO:0000256" key="2">
    <source>
        <dbReference type="ARBA" id="ARBA00001936"/>
    </source>
</evidence>
<comment type="similarity">
    <text evidence="20 21">Belongs to the helicase family. Dicer subfamily.</text>
</comment>
<keyword evidence="7" id="KW-0597">Phosphoprotein</keyword>
<evidence type="ECO:0000256" key="21">
    <source>
        <dbReference type="PROSITE-ProRule" id="PRU00657"/>
    </source>
</evidence>
<dbReference type="PROSITE" id="PS51327">
    <property type="entry name" value="DICER_DSRBF"/>
    <property type="match status" value="1"/>
</dbReference>
<dbReference type="CDD" id="cd10843">
    <property type="entry name" value="DSRM_DICER"/>
    <property type="match status" value="1"/>
</dbReference>
<dbReference type="GO" id="GO:0046872">
    <property type="term" value="F:metal ion binding"/>
    <property type="evidence" value="ECO:0007669"/>
    <property type="project" value="UniProtKB-KW"/>
</dbReference>
<dbReference type="InterPro" id="IPR038248">
    <property type="entry name" value="Dicer_dimer_sf"/>
</dbReference>
<dbReference type="PANTHER" id="PTHR14950:SF37">
    <property type="entry name" value="ENDORIBONUCLEASE DICER"/>
    <property type="match status" value="1"/>
</dbReference>
<dbReference type="Pfam" id="PF00636">
    <property type="entry name" value="Ribonuclease_3"/>
    <property type="match status" value="2"/>
</dbReference>
<dbReference type="GO" id="GO:0004386">
    <property type="term" value="F:helicase activity"/>
    <property type="evidence" value="ECO:0007669"/>
    <property type="project" value="UniProtKB-KW"/>
</dbReference>
<dbReference type="InterPro" id="IPR048513">
    <property type="entry name" value="Dicer_PBD"/>
</dbReference>
<evidence type="ECO:0000256" key="6">
    <source>
        <dbReference type="ARBA" id="ARBA00022490"/>
    </source>
</evidence>
<dbReference type="Pfam" id="PF20932">
    <property type="entry name" value="Dicer_dsRBD"/>
    <property type="match status" value="1"/>
</dbReference>
<evidence type="ECO:0000256" key="16">
    <source>
        <dbReference type="ARBA" id="ARBA00022842"/>
    </source>
</evidence>
<evidence type="ECO:0000256" key="18">
    <source>
        <dbReference type="ARBA" id="ARBA00023158"/>
    </source>
</evidence>
<dbReference type="EC" id="3.1.26.3" evidence="5"/>
<dbReference type="GO" id="GO:0004525">
    <property type="term" value="F:ribonuclease III activity"/>
    <property type="evidence" value="ECO:0007669"/>
    <property type="project" value="UniProtKB-EC"/>
</dbReference>
<evidence type="ECO:0000256" key="7">
    <source>
        <dbReference type="ARBA" id="ARBA00022553"/>
    </source>
</evidence>
<reference evidence="29" key="1">
    <citation type="submission" date="2025-08" db="UniProtKB">
        <authorList>
            <consortium name="RefSeq"/>
        </authorList>
    </citation>
    <scope>IDENTIFICATION</scope>
</reference>
<dbReference type="GO" id="GO:0006309">
    <property type="term" value="P:apoptotic DNA fragmentation"/>
    <property type="evidence" value="ECO:0007669"/>
    <property type="project" value="TreeGrafter"/>
</dbReference>
<accession>A0A3Q0IM05</accession>
<evidence type="ECO:0000256" key="11">
    <source>
        <dbReference type="ARBA" id="ARBA00022741"/>
    </source>
</evidence>
<feature type="domain" description="RNase III" evidence="23">
    <location>
        <begin position="1932"/>
        <end position="2088"/>
    </location>
</feature>
<dbReference type="InterPro" id="IPR044441">
    <property type="entry name" value="DICER_DSRM"/>
</dbReference>
<dbReference type="Gene3D" id="3.40.50.300">
    <property type="entry name" value="P-loop containing nucleotide triphosphate hydrolases"/>
    <property type="match status" value="2"/>
</dbReference>
<dbReference type="PROSITE" id="PS00517">
    <property type="entry name" value="RNASE_3_1"/>
    <property type="match status" value="1"/>
</dbReference>
<evidence type="ECO:0000256" key="14">
    <source>
        <dbReference type="ARBA" id="ARBA00022806"/>
    </source>
</evidence>
<keyword evidence="12" id="KW-0255">Endonuclease</keyword>
<dbReference type="InterPro" id="IPR036085">
    <property type="entry name" value="PAZ_dom_sf"/>
</dbReference>
<dbReference type="InterPro" id="IPR003100">
    <property type="entry name" value="PAZ_dom"/>
</dbReference>
<dbReference type="Pfam" id="PF02170">
    <property type="entry name" value="PAZ"/>
    <property type="match status" value="1"/>
</dbReference>
<organism evidence="28 29">
    <name type="scientific">Diaphorina citri</name>
    <name type="common">Asian citrus psyllid</name>
    <dbReference type="NCBI Taxonomy" id="121845"/>
    <lineage>
        <taxon>Eukaryota</taxon>
        <taxon>Metazoa</taxon>
        <taxon>Ecdysozoa</taxon>
        <taxon>Arthropoda</taxon>
        <taxon>Hexapoda</taxon>
        <taxon>Insecta</taxon>
        <taxon>Pterygota</taxon>
        <taxon>Neoptera</taxon>
        <taxon>Paraneoptera</taxon>
        <taxon>Hemiptera</taxon>
        <taxon>Sternorrhyncha</taxon>
        <taxon>Psylloidea</taxon>
        <taxon>Psyllidae</taxon>
        <taxon>Diaphorininae</taxon>
        <taxon>Diaphorina</taxon>
    </lineage>
</organism>
<keyword evidence="11" id="KW-0547">Nucleotide-binding</keyword>
<dbReference type="Gene3D" id="3.30.160.380">
    <property type="entry name" value="Dicer dimerisation domain"/>
    <property type="match status" value="2"/>
</dbReference>
<evidence type="ECO:0000259" key="25">
    <source>
        <dbReference type="PROSITE" id="PS51192"/>
    </source>
</evidence>
<keyword evidence="14" id="KW-0347">Helicase</keyword>
<dbReference type="PROSITE" id="PS50821">
    <property type="entry name" value="PAZ"/>
    <property type="match status" value="1"/>
</dbReference>
<dbReference type="GO" id="GO:0030422">
    <property type="term" value="P:siRNA processing"/>
    <property type="evidence" value="ECO:0007669"/>
    <property type="project" value="InterPro"/>
</dbReference>
<dbReference type="STRING" id="121845.A0A3Q0IM05"/>
<dbReference type="InterPro" id="IPR001650">
    <property type="entry name" value="Helicase_C-like"/>
</dbReference>
<gene>
    <name evidence="29" type="primary">LOC103506500</name>
</gene>
<dbReference type="SUPFAM" id="SSF69065">
    <property type="entry name" value="RNase III domain-like"/>
    <property type="match status" value="2"/>
</dbReference>
<evidence type="ECO:0000259" key="26">
    <source>
        <dbReference type="PROSITE" id="PS51194"/>
    </source>
</evidence>
<evidence type="ECO:0000259" key="24">
    <source>
        <dbReference type="PROSITE" id="PS50821"/>
    </source>
</evidence>
<comment type="cofactor">
    <cofactor evidence="2">
        <name>Mn(2+)</name>
        <dbReference type="ChEBI" id="CHEBI:29035"/>
    </cofactor>
</comment>
<dbReference type="RefSeq" id="XP_026677341.1">
    <property type="nucleotide sequence ID" value="XM_026821540.1"/>
</dbReference>
<dbReference type="SUPFAM" id="SSF52540">
    <property type="entry name" value="P-loop containing nucleoside triphosphate hydrolases"/>
    <property type="match status" value="2"/>
</dbReference>
<dbReference type="Gene3D" id="3.30.160.20">
    <property type="match status" value="1"/>
</dbReference>
<dbReference type="Pfam" id="PF03368">
    <property type="entry name" value="Dicer_dimer"/>
    <property type="match status" value="1"/>
</dbReference>
<feature type="domain" description="RNase III" evidence="23">
    <location>
        <begin position="1697"/>
        <end position="1876"/>
    </location>
</feature>
<dbReference type="Pfam" id="PF00271">
    <property type="entry name" value="Helicase_C"/>
    <property type="match status" value="1"/>
</dbReference>
<evidence type="ECO:0000256" key="10">
    <source>
        <dbReference type="ARBA" id="ARBA00022737"/>
    </source>
</evidence>
<dbReference type="PANTHER" id="PTHR14950">
    <property type="entry name" value="DICER-RELATED"/>
    <property type="match status" value="1"/>
</dbReference>
<dbReference type="GO" id="GO:0016441">
    <property type="term" value="P:post-transcriptional gene silencing"/>
    <property type="evidence" value="ECO:0007669"/>
    <property type="project" value="UniProtKB-ARBA"/>
</dbReference>
<dbReference type="GO" id="GO:0070578">
    <property type="term" value="C:RISC-loading complex"/>
    <property type="evidence" value="ECO:0007669"/>
    <property type="project" value="TreeGrafter"/>
</dbReference>
<comment type="catalytic activity">
    <reaction evidence="1">
        <text>Endonucleolytic cleavage to 5'-phosphomonoester.</text>
        <dbReference type="EC" id="3.1.26.3"/>
    </reaction>
</comment>
<sequence>MNQKKVQKKHWSEHVNRKCFMPQEYQIELFQAALDKNIIVCTENSTDKSFISLKVIQEFGFKVRKNKNIILLVIESAETGLAQCAFMKNQSDLNINHLYSVNDKDDISELLEQTHVLVASSQILIDLFTCNFLDVQQVSVLMLNECHLMLAQSHSMQQLITIFGDVLKQVRIIGFTLPLFVKGTSNPGKVVACAEKLQELTNASIETANDILANLRYCSKSTELVIEHSEKNQEVTYSSLSEILENSIMNLTDYLQEHNYNLLDIYGEFEDEVKNIPDPSEEPLNLVNEFLLVLRTMGPWCADKVALHILCKIHRLQTSLIAINDWNSSDMLNECHLMLAQSHSMQQLITIFGDVLKQVRIIGFTLPLFVKGTSNPGKVVACAEKLQELTNASIETANDILANLRYCSKSTELVIEHSEKNQEVTYSSLSEILENSIMNLTDYLQEHNYNLLDIYGEFEDEVKNIPDPSEEPLNLVNEFLLVLRTMGPWCADKVALHILCKIHRLQTTACYERHFLLLILLQTEMIKIRKICEDVFKTMDEKEALYKFVSPKVLRLIEIFKQYKPYCSPDDELFTEMTQKKIILDSKDIIALKITGDKISKVDVDENSLDRTMKDTFVYVGRDRGHSNNTQAVPAIGDKPTSPAKLTMSFAKFVRTSCFSFDNYEQFCSLLIVESDMIARVLFNIVSELRKVDFEFWWLTPQFILLQESEKQSDNSKRIEDVLKKFRTRECNILIGTCLLEQGYDLPKCNLVIRFEPCSTYKTYVQSKCAGLKKSSHLHDSYFVMFSSSSEISHELNKIARFQLINQILLKFCTNQAPKSEEEIEADKFSLCVKPFCPQSDKEKENLIQVTMDNAIFIVNRYCARLPSDIFTRLAPIITISEIKEDTRAYTDTISFCHILQFGQWYWIRQPHMTMDNAIFIVNRYCARLPSDIFTRLAPIITISEIKEDDSIMFTCSIRLPINSPLKRSVTGHKMPTKLLAWRIAAMEACRVLYELKELDNDLMPVTKEFINLYENTEPVVPKTPEIETYPDSTKRRQFYHKRMASCFTNCRPSVNTPCYLYAVKMKLTCPIPDEQNKRGRKIHPPENSPQGLAILTTKYIPKVCSFPIFTRCGEVEVSIELIDKNVVLSEENLSNTLIFMDYLFTKVLKLKKYLMLFDPNCSENSYFIVPTVSDSEQIVIDWKFMTLISEHHNDVIQDIPEKERENFVFDESKFRDAVVMPWYRNQFEPTYFYVAEIMTNVHPRSMFPSRTNTYQTFEEYYSLKYGLQIQNLEQPLLDVDHTSCRLNFLTPRYVNRKGINLATTSEETRREIRESLGKKQLLVPELCLIHPFPASLWRKSVSLPSILYRLNALLLADEIRTAVASEIGLGKVILDEKVEWPPFNFGWKMKKLKEKYGWDTKDANDVIVDDTEVNDTKEDDSAVNEICTEIAKVEIVDKKETVCDSGNEQENEDEEKLDKIKSDENKTESQGVEPWVEIGTWSNEMAAGVECKPYPMTPPMFSDDEDSNDDLSSVDFDVEDDFRENEKEDTLQIQFKGKYSAEAICEGEEESALKIQDWIESNFFWEEIDVNHINSKAEFVKVIQDKLTFYEGQLELIKNRIDVENTIKENQPVHIVRQSFDNASNPSKNTAILTEILENINKLNTYGSVEKDVKTEPKSPGKSCEHGIIRNTSTPSDFSFDFQPDLENHTGPSPSILLQALTMSNANDGINLERLETIGDSFLKYAITIFLYCTYPNVHEGKLSHLRSKQVSNYNLFKLGKQKVFGESMIATKFEPRDNWLPPGYFVPKYLETALIEAGFPASLWNCLSLPNLKELSPEKVLEIIKQKCVDLDCTVDMNVQSVVPYNLVTQHSIPDKSIADCVEALIGAYLIECGPRGALLFMSWLGLKVIPPVTNPESKHLSGILQCPPSPLNKHIDNAQTYLDVLLDGFDKFEESINYRFKDKSYLLQAMTHASYFLNTLTDCYQRLEFLGDAILDYLITRHLYEDERAHSPGTLTDLRSALVNNIIFASLAVRLGFHHFFKHLSPGLHEVIQRFVKMQAENDFTLNQEYYLMEGECDEAEDIEVPKALGDLFESVAGAIYLDSGMSLDTVWKVYYEIMKSEIERLSVSVPKSPIRELLELEPENARFSKPEKLADGRRVRVTVEVFGKGSYKGIGRNYCIAKCTAAKCALKHLKSAKPADVK</sequence>
<dbReference type="PROSITE" id="PS51192">
    <property type="entry name" value="HELICASE_ATP_BIND_1"/>
    <property type="match status" value="1"/>
</dbReference>
<evidence type="ECO:0000256" key="17">
    <source>
        <dbReference type="ARBA" id="ARBA00022884"/>
    </source>
</evidence>
<dbReference type="GO" id="GO:0005634">
    <property type="term" value="C:nucleus"/>
    <property type="evidence" value="ECO:0007669"/>
    <property type="project" value="TreeGrafter"/>
</dbReference>
<keyword evidence="28" id="KW-1185">Reference proteome</keyword>
<keyword evidence="19" id="KW-0464">Manganese</keyword>
<dbReference type="GO" id="GO:0004530">
    <property type="term" value="F:deoxyribonuclease I activity"/>
    <property type="evidence" value="ECO:0007669"/>
    <property type="project" value="TreeGrafter"/>
</dbReference>
<dbReference type="CDD" id="cd15903">
    <property type="entry name" value="Dicer_PBD"/>
    <property type="match status" value="2"/>
</dbReference>
<dbReference type="PROSITE" id="PS50142">
    <property type="entry name" value="RNASE_3_2"/>
    <property type="match status" value="2"/>
</dbReference>
<keyword evidence="10" id="KW-0677">Repeat</keyword>
<dbReference type="GO" id="GO:0005524">
    <property type="term" value="F:ATP binding"/>
    <property type="evidence" value="ECO:0007669"/>
    <property type="project" value="UniProtKB-KW"/>
</dbReference>
<dbReference type="GeneID" id="103506500"/>
<keyword evidence="16" id="KW-0460">Magnesium</keyword>
<dbReference type="InterPro" id="IPR027417">
    <property type="entry name" value="P-loop_NTPase"/>
</dbReference>
<dbReference type="KEGG" id="dci:103506500"/>
<dbReference type="InterPro" id="IPR000999">
    <property type="entry name" value="RNase_III_dom"/>
</dbReference>
<dbReference type="PROSITE" id="PS51194">
    <property type="entry name" value="HELICASE_CTER"/>
    <property type="match status" value="1"/>
</dbReference>
<evidence type="ECO:0000256" key="3">
    <source>
        <dbReference type="ARBA" id="ARBA00001946"/>
    </source>
</evidence>
<evidence type="ECO:0000259" key="27">
    <source>
        <dbReference type="PROSITE" id="PS51327"/>
    </source>
</evidence>
<evidence type="ECO:0000259" key="23">
    <source>
        <dbReference type="PROSITE" id="PS50142"/>
    </source>
</evidence>
<feature type="domain" description="PAZ" evidence="24">
    <location>
        <begin position="1195"/>
        <end position="1332"/>
    </location>
</feature>
<evidence type="ECO:0000256" key="22">
    <source>
        <dbReference type="SAM" id="MobiDB-lite"/>
    </source>
</evidence>
<dbReference type="FunFam" id="2.170.260.10:FF:000002">
    <property type="entry name" value="Putative Endoribonuclease Dicer"/>
    <property type="match status" value="1"/>
</dbReference>
<feature type="domain" description="Helicase ATP-binding" evidence="25">
    <location>
        <begin position="29"/>
        <end position="176"/>
    </location>
</feature>
<dbReference type="InterPro" id="IPR048512">
    <property type="entry name" value="Dicer_platform"/>
</dbReference>
<dbReference type="Proteomes" id="UP000079169">
    <property type="component" value="Unplaced"/>
</dbReference>
<evidence type="ECO:0000256" key="13">
    <source>
        <dbReference type="ARBA" id="ARBA00022801"/>
    </source>
</evidence>
<evidence type="ECO:0000256" key="1">
    <source>
        <dbReference type="ARBA" id="ARBA00000109"/>
    </source>
</evidence>
<evidence type="ECO:0000256" key="12">
    <source>
        <dbReference type="ARBA" id="ARBA00022759"/>
    </source>
</evidence>
<keyword evidence="15" id="KW-0067">ATP-binding</keyword>
<dbReference type="Pfam" id="PF20930">
    <property type="entry name" value="Dicer_PBD"/>
    <property type="match status" value="1"/>
</dbReference>
<dbReference type="CDD" id="cd00593">
    <property type="entry name" value="RIBOc"/>
    <property type="match status" value="2"/>
</dbReference>
<dbReference type="InterPro" id="IPR014001">
    <property type="entry name" value="Helicase_ATP-bd"/>
</dbReference>